<dbReference type="KEGG" id="tmu:105756438"/>
<feature type="compositionally biased region" description="Gly residues" evidence="1">
    <location>
        <begin position="175"/>
        <end position="188"/>
    </location>
</feature>
<accession>A0A2Y9FXV0</accession>
<protein>
    <submittedName>
        <fullName evidence="3">Collagen alpha-1(I) chain-like</fullName>
    </submittedName>
</protein>
<feature type="region of interest" description="Disordered" evidence="1">
    <location>
        <begin position="157"/>
        <end position="242"/>
    </location>
</feature>
<evidence type="ECO:0000313" key="2">
    <source>
        <dbReference type="Proteomes" id="UP000248480"/>
    </source>
</evidence>
<gene>
    <name evidence="3" type="primary">LOC105756438</name>
</gene>
<dbReference type="AlphaFoldDB" id="A0A2Y9FXV0"/>
<dbReference type="Proteomes" id="UP000248480">
    <property type="component" value="Unplaced"/>
</dbReference>
<evidence type="ECO:0000313" key="3">
    <source>
        <dbReference type="RefSeq" id="XP_012411915.1"/>
    </source>
</evidence>
<organism evidence="2 3">
    <name type="scientific">Trichechus manatus latirostris</name>
    <name type="common">Florida manatee</name>
    <dbReference type="NCBI Taxonomy" id="127582"/>
    <lineage>
        <taxon>Eukaryota</taxon>
        <taxon>Metazoa</taxon>
        <taxon>Chordata</taxon>
        <taxon>Craniata</taxon>
        <taxon>Vertebrata</taxon>
        <taxon>Euteleostomi</taxon>
        <taxon>Mammalia</taxon>
        <taxon>Eutheria</taxon>
        <taxon>Afrotheria</taxon>
        <taxon>Sirenia</taxon>
        <taxon>Trichechidae</taxon>
        <taxon>Trichechus</taxon>
    </lineage>
</organism>
<proteinExistence type="predicted"/>
<reference evidence="3" key="1">
    <citation type="submission" date="2025-08" db="UniProtKB">
        <authorList>
            <consortium name="RefSeq"/>
        </authorList>
    </citation>
    <scope>IDENTIFICATION</scope>
</reference>
<feature type="compositionally biased region" description="Pro residues" evidence="1">
    <location>
        <begin position="290"/>
        <end position="303"/>
    </location>
</feature>
<keyword evidence="2" id="KW-1185">Reference proteome</keyword>
<dbReference type="InParanoid" id="A0A2Y9FXV0"/>
<evidence type="ECO:0000256" key="1">
    <source>
        <dbReference type="SAM" id="MobiDB-lite"/>
    </source>
</evidence>
<feature type="region of interest" description="Disordered" evidence="1">
    <location>
        <begin position="17"/>
        <end position="121"/>
    </location>
</feature>
<name>A0A2Y9FXV0_TRIMA</name>
<feature type="compositionally biased region" description="Basic and acidic residues" evidence="1">
    <location>
        <begin position="71"/>
        <end position="85"/>
    </location>
</feature>
<dbReference type="RefSeq" id="XP_012411915.1">
    <property type="nucleotide sequence ID" value="XM_012556461.1"/>
</dbReference>
<sequence>MEVKGTKDEIVDARILVGANTKTRSTEHADNGPSCSTFMFHGPGSDSGPQPQAPLPLPALAPQGAPTSEHSPTDEAGGDHPERPKQQAKVDAARAWVGPGGGRRHRVAAPSPASEKQGRPRQCCIVLHHGEDAAGPEGPRADTNLLKFTVAGAEGRALQRLGEPGGSRPALGEGTAEGGDRAGAGGASGSAAAPGSRDHAWPHPGTVTLSARPCHRRPRVPPAGVRGRAPENTPPGCLLRTHPRARAAEAGWREEAADAEEEWALLHPGWGRATAFLPHAVLAPARSPAVSPPQGPPGAPQSPLPSARQEPRSLPSPAPVRTSSASPQRRPGAPQRPPRPGPRGARAEPGARPRSPKPWLFPAQPALAPSHGDWPRLAWAGWAPPPPLPEQRDNGGFVSTAGEGQFHV</sequence>
<dbReference type="GeneID" id="105756438"/>
<feature type="region of interest" description="Disordered" evidence="1">
    <location>
        <begin position="286"/>
        <end position="408"/>
    </location>
</feature>